<evidence type="ECO:0000313" key="2">
    <source>
        <dbReference type="Proteomes" id="UP000188174"/>
    </source>
</evidence>
<proteinExistence type="predicted"/>
<dbReference type="EMBL" id="CP019630">
    <property type="protein sequence ID" value="AQQ02424.1"/>
    <property type="molecule type" value="Genomic_DNA"/>
</dbReference>
<gene>
    <name evidence="1" type="ORF">B0E33_01465</name>
</gene>
<dbReference type="RefSeq" id="WP_077290210.1">
    <property type="nucleotide sequence ID" value="NZ_CP019630.1"/>
</dbReference>
<evidence type="ECO:0000313" key="1">
    <source>
        <dbReference type="EMBL" id="AQQ02424.1"/>
    </source>
</evidence>
<name>A0ABM6HWI9_9HYPH</name>
<sequence length="69" mass="7850">MSIMICDKCERYIDTDYHDMVQVGIEHWCEACTEQNRAPNIAKIIREFNIQSRALAAGEHPSWPGVDAA</sequence>
<protein>
    <submittedName>
        <fullName evidence="1">Uncharacterized protein</fullName>
    </submittedName>
</protein>
<dbReference type="Proteomes" id="UP000188174">
    <property type="component" value="Chromosome"/>
</dbReference>
<organism evidence="1 2">
    <name type="scientific">Roseibium algicola</name>
    <dbReference type="NCBI Taxonomy" id="2857014"/>
    <lineage>
        <taxon>Bacteria</taxon>
        <taxon>Pseudomonadati</taxon>
        <taxon>Pseudomonadota</taxon>
        <taxon>Alphaproteobacteria</taxon>
        <taxon>Hyphomicrobiales</taxon>
        <taxon>Stappiaceae</taxon>
        <taxon>Roseibium</taxon>
    </lineage>
</organism>
<accession>A0ABM6HWI9</accession>
<keyword evidence="2" id="KW-1185">Reference proteome</keyword>
<reference evidence="1 2" key="1">
    <citation type="submission" date="2017-02" db="EMBL/GenBank/DDBJ databases">
        <authorList>
            <person name="Jeong S."/>
        </authorList>
    </citation>
    <scope>NUCLEOTIDE SEQUENCE [LARGE SCALE GENOMIC DNA]</scope>
    <source>
        <strain evidence="1 2">RMAR6-6</strain>
    </source>
</reference>